<dbReference type="Proteomes" id="UP000054558">
    <property type="component" value="Unassembled WGS sequence"/>
</dbReference>
<evidence type="ECO:0000313" key="3">
    <source>
        <dbReference type="Proteomes" id="UP000054558"/>
    </source>
</evidence>
<protein>
    <recommendedName>
        <fullName evidence="1">Trafficking protein particle complex subunit 11 domain-containing protein</fullName>
    </recommendedName>
</protein>
<keyword evidence="3" id="KW-1185">Reference proteome</keyword>
<dbReference type="Pfam" id="PF11817">
    <property type="entry name" value="Foie-gras_1"/>
    <property type="match status" value="1"/>
</dbReference>
<reference evidence="2 3" key="1">
    <citation type="journal article" date="2014" name="Nat. Commun.">
        <title>Klebsormidium flaccidum genome reveals primary factors for plant terrestrial adaptation.</title>
        <authorList>
            <person name="Hori K."/>
            <person name="Maruyama F."/>
            <person name="Fujisawa T."/>
            <person name="Togashi T."/>
            <person name="Yamamoto N."/>
            <person name="Seo M."/>
            <person name="Sato S."/>
            <person name="Yamada T."/>
            <person name="Mori H."/>
            <person name="Tajima N."/>
            <person name="Moriyama T."/>
            <person name="Ikeuchi M."/>
            <person name="Watanabe M."/>
            <person name="Wada H."/>
            <person name="Kobayashi K."/>
            <person name="Saito M."/>
            <person name="Masuda T."/>
            <person name="Sasaki-Sekimoto Y."/>
            <person name="Mashiguchi K."/>
            <person name="Awai K."/>
            <person name="Shimojima M."/>
            <person name="Masuda S."/>
            <person name="Iwai M."/>
            <person name="Nobusawa T."/>
            <person name="Narise T."/>
            <person name="Kondo S."/>
            <person name="Saito H."/>
            <person name="Sato R."/>
            <person name="Murakawa M."/>
            <person name="Ihara Y."/>
            <person name="Oshima-Yamada Y."/>
            <person name="Ohtaka K."/>
            <person name="Satoh M."/>
            <person name="Sonobe K."/>
            <person name="Ishii M."/>
            <person name="Ohtani R."/>
            <person name="Kanamori-Sato M."/>
            <person name="Honoki R."/>
            <person name="Miyazaki D."/>
            <person name="Mochizuki H."/>
            <person name="Umetsu J."/>
            <person name="Higashi K."/>
            <person name="Shibata D."/>
            <person name="Kamiya Y."/>
            <person name="Sato N."/>
            <person name="Nakamura Y."/>
            <person name="Tabata S."/>
            <person name="Ida S."/>
            <person name="Kurokawa K."/>
            <person name="Ohta H."/>
        </authorList>
    </citation>
    <scope>NUCLEOTIDE SEQUENCE [LARGE SCALE GENOMIC DNA]</scope>
    <source>
        <strain evidence="2 3">NIES-2285</strain>
    </source>
</reference>
<dbReference type="EMBL" id="DF237257">
    <property type="protein sequence ID" value="GAQ86743.1"/>
    <property type="molecule type" value="Genomic_DNA"/>
</dbReference>
<evidence type="ECO:0000313" key="2">
    <source>
        <dbReference type="EMBL" id="GAQ86743.1"/>
    </source>
</evidence>
<dbReference type="InterPro" id="IPR021773">
    <property type="entry name" value="TPC11"/>
</dbReference>
<dbReference type="OMA" id="AKEYHAS"/>
<dbReference type="PANTHER" id="PTHR14374">
    <property type="entry name" value="FOIE GRAS"/>
    <property type="match status" value="1"/>
</dbReference>
<proteinExistence type="predicted"/>
<dbReference type="PANTHER" id="PTHR14374:SF0">
    <property type="entry name" value="TRAFFICKING PROTEIN PARTICLE COMPLEX SUBUNIT 11"/>
    <property type="match status" value="1"/>
</dbReference>
<organism evidence="2 3">
    <name type="scientific">Klebsormidium nitens</name>
    <name type="common">Green alga</name>
    <name type="synonym">Ulothrix nitens</name>
    <dbReference type="NCBI Taxonomy" id="105231"/>
    <lineage>
        <taxon>Eukaryota</taxon>
        <taxon>Viridiplantae</taxon>
        <taxon>Streptophyta</taxon>
        <taxon>Klebsormidiophyceae</taxon>
        <taxon>Klebsormidiales</taxon>
        <taxon>Klebsormidiaceae</taxon>
        <taxon>Klebsormidium</taxon>
    </lineage>
</organism>
<evidence type="ECO:0000259" key="1">
    <source>
        <dbReference type="Pfam" id="PF11817"/>
    </source>
</evidence>
<gene>
    <name evidence="2" type="ORF">KFL_003080140</name>
</gene>
<accession>A0A1Y1I890</accession>
<name>A0A1Y1I890_KLENI</name>
<dbReference type="OrthoDB" id="6278596at2759"/>
<dbReference type="AlphaFoldDB" id="A0A1Y1I890"/>
<sequence length="365" mass="40437">MEEYPEEFRTPPLPLVAFIGLPEFHLQVTHYLRAEQPPLATVSIPDAIGAASLAGKERRPPDAKLPSPLGVLKAGWLAKHRQKAASVAVAFFPREKIFGDPNQWLSVCTQIDAIKAAIRGRNIKVVVAIAQANAAPLDASEERLQALRKRVETEARCCVPFVTGDVAQLRTSLANLAKLVGELAATFYREEGRRIKTRVEKKAYSSPEFSVRYNFKIAVYAEFRRDWVAAVKYYNAAYTLLHEVPTPPQELQPVQRLVEAKSVAEILHLKLVTLLLHSGNTLEAVTQLRRHLAWYRAREGPPEGAFLHWAWVSKQYKVFGELLQSRLAVAGEKPTGGVVAAVTAAVTASAGGGEREQQPAFYFQL</sequence>
<dbReference type="STRING" id="105231.A0A1Y1I890"/>
<feature type="domain" description="Trafficking protein particle complex subunit 11" evidence="1">
    <location>
        <begin position="256"/>
        <end position="326"/>
    </location>
</feature>